<dbReference type="SMART" id="SM00325">
    <property type="entry name" value="RhoGEF"/>
    <property type="match status" value="1"/>
</dbReference>
<feature type="domain" description="DH" evidence="5">
    <location>
        <begin position="1"/>
        <end position="147"/>
    </location>
</feature>
<dbReference type="EMBL" id="HACA01018025">
    <property type="protein sequence ID" value="CDW35386.1"/>
    <property type="molecule type" value="Transcribed_RNA"/>
</dbReference>
<dbReference type="Pfam" id="PF00169">
    <property type="entry name" value="PH"/>
    <property type="match status" value="1"/>
</dbReference>
<dbReference type="GO" id="GO:0005737">
    <property type="term" value="C:cytoplasm"/>
    <property type="evidence" value="ECO:0007669"/>
    <property type="project" value="TreeGrafter"/>
</dbReference>
<dbReference type="SUPFAM" id="SSF48065">
    <property type="entry name" value="DBL homology domain (DH-domain)"/>
    <property type="match status" value="1"/>
</dbReference>
<evidence type="ECO:0000256" key="3">
    <source>
        <dbReference type="ARBA" id="ARBA00023273"/>
    </source>
</evidence>
<protein>
    <recommendedName>
        <fullName evidence="7">Rho guanine nucleotide exchange factor 7</fullName>
    </recommendedName>
</protein>
<dbReference type="Gene3D" id="1.20.900.10">
    <property type="entry name" value="Dbl homology (DH) domain"/>
    <property type="match status" value="1"/>
</dbReference>
<evidence type="ECO:0000259" key="4">
    <source>
        <dbReference type="PROSITE" id="PS50003"/>
    </source>
</evidence>
<evidence type="ECO:0000259" key="5">
    <source>
        <dbReference type="PROSITE" id="PS50010"/>
    </source>
</evidence>
<dbReference type="InterPro" id="IPR046376">
    <property type="entry name" value="PH_Cool_Pix"/>
</dbReference>
<proteinExistence type="predicted"/>
<sequence>MMLNEVEFKQLVGNLDELLDIHRALYDEVELVSTLSPREQRIGKIFLEYGAEIRLAHMKYWGNHPKAVCILEKYKDTLDTYMESKGASKPGLTVLTTSLSRPFRQLEKYAGICQELEQHFENDHPDRGDTQRSIGFYKDVAAECAKARRQKELELEVLKGTIRNWEGEDLNSLGDILHIGPVIATISGEKKDRHFVLFSSTLLILSVSQRMSAFIYEGKLPLSGISVNRLEDIESVKNAFEITGPMIERILIVCNSKNDSLKWVDLLRGQIKSCRNTSLLNTNSHSNYAPSLAPFPTPPPHKNVIPSSPIPQNKRLMQLGENSKKYLWKMSCLRPSPPTRYYLTPEGKKMTIKKKVETTYEDDMQILRVIEAYCTFGNQRQTYAGSALIENVPVLLAEDDKSSLNPVHPKLDLKRSSSGYGPEDRFLDNFDCLKEEVKLLKEQNKFLCHRIEEEVNSRRKLEGILRNKIFVNRSDIDWD</sequence>
<organism evidence="6">
    <name type="scientific">Lepeophtheirus salmonis</name>
    <name type="common">Salmon louse</name>
    <name type="synonym">Caligus salmonis</name>
    <dbReference type="NCBI Taxonomy" id="72036"/>
    <lineage>
        <taxon>Eukaryota</taxon>
        <taxon>Metazoa</taxon>
        <taxon>Ecdysozoa</taxon>
        <taxon>Arthropoda</taxon>
        <taxon>Crustacea</taxon>
        <taxon>Multicrustacea</taxon>
        <taxon>Hexanauplia</taxon>
        <taxon>Copepoda</taxon>
        <taxon>Siphonostomatoida</taxon>
        <taxon>Caligidae</taxon>
        <taxon>Lepeophtheirus</taxon>
    </lineage>
</organism>
<comment type="subcellular location">
    <subcellularLocation>
        <location evidence="1">Cell projection</location>
        <location evidence="1">Lamellipodium</location>
    </subcellularLocation>
</comment>
<evidence type="ECO:0000256" key="2">
    <source>
        <dbReference type="ARBA" id="ARBA00022658"/>
    </source>
</evidence>
<evidence type="ECO:0000313" key="6">
    <source>
        <dbReference type="EMBL" id="CDW35386.1"/>
    </source>
</evidence>
<dbReference type="SMART" id="SM00233">
    <property type="entry name" value="PH"/>
    <property type="match status" value="1"/>
</dbReference>
<dbReference type="PANTHER" id="PTHR46026">
    <property type="entry name" value="RHO-TYPE GUANINE NUCLEOTIDE EXCHANGE FACTOR, ISOFORM F"/>
    <property type="match status" value="1"/>
</dbReference>
<dbReference type="PROSITE" id="PS50003">
    <property type="entry name" value="PH_DOMAIN"/>
    <property type="match status" value="1"/>
</dbReference>
<dbReference type="InterPro" id="IPR011993">
    <property type="entry name" value="PH-like_dom_sf"/>
</dbReference>
<dbReference type="CDD" id="cd01225">
    <property type="entry name" value="PH_Cool_Pix"/>
    <property type="match status" value="1"/>
</dbReference>
<dbReference type="PROSITE" id="PS50010">
    <property type="entry name" value="DH_2"/>
    <property type="match status" value="1"/>
</dbReference>
<dbReference type="GO" id="GO:0005085">
    <property type="term" value="F:guanyl-nucleotide exchange factor activity"/>
    <property type="evidence" value="ECO:0007669"/>
    <property type="project" value="UniProtKB-KW"/>
</dbReference>
<dbReference type="InterPro" id="IPR001849">
    <property type="entry name" value="PH_domain"/>
</dbReference>
<dbReference type="OrthoDB" id="6019202at2759"/>
<dbReference type="InterPro" id="IPR035899">
    <property type="entry name" value="DBL_dom_sf"/>
</dbReference>
<evidence type="ECO:0008006" key="7">
    <source>
        <dbReference type="Google" id="ProtNLM"/>
    </source>
</evidence>
<evidence type="ECO:0000256" key="1">
    <source>
        <dbReference type="ARBA" id="ARBA00004510"/>
    </source>
</evidence>
<dbReference type="InterPro" id="IPR000219">
    <property type="entry name" value="DH_dom"/>
</dbReference>
<dbReference type="AlphaFoldDB" id="A0A0K2UCG8"/>
<dbReference type="Gene3D" id="1.20.5.390">
    <property type="entry name" value="L1 transposable element, trimerization domain"/>
    <property type="match status" value="1"/>
</dbReference>
<dbReference type="SUPFAM" id="SSF50729">
    <property type="entry name" value="PH domain-like"/>
    <property type="match status" value="1"/>
</dbReference>
<reference evidence="6" key="1">
    <citation type="submission" date="2014-05" db="EMBL/GenBank/DDBJ databases">
        <authorList>
            <person name="Chronopoulou M."/>
        </authorList>
    </citation>
    <scope>NUCLEOTIDE SEQUENCE</scope>
    <source>
        <tissue evidence="6">Whole organism</tissue>
    </source>
</reference>
<dbReference type="PANTHER" id="PTHR46026:SF1">
    <property type="entry name" value="RHO-TYPE GUANINE NUCLEOTIDE EXCHANGE FACTOR, ISOFORM F"/>
    <property type="match status" value="1"/>
</dbReference>
<dbReference type="Pfam" id="PF00621">
    <property type="entry name" value="RhoGEF"/>
    <property type="match status" value="1"/>
</dbReference>
<keyword evidence="3" id="KW-0966">Cell projection</keyword>
<accession>A0A0K2UCG8</accession>
<dbReference type="Gene3D" id="2.30.29.30">
    <property type="entry name" value="Pleckstrin-homology domain (PH domain)/Phosphotyrosine-binding domain (PTB)"/>
    <property type="match status" value="1"/>
</dbReference>
<keyword evidence="2" id="KW-0344">Guanine-nucleotide releasing factor</keyword>
<feature type="domain" description="PH" evidence="4">
    <location>
        <begin position="175"/>
        <end position="272"/>
    </location>
</feature>
<name>A0A0K2UCG8_LEPSM</name>
<dbReference type="GO" id="GO:0042995">
    <property type="term" value="C:cell projection"/>
    <property type="evidence" value="ECO:0007669"/>
    <property type="project" value="UniProtKB-SubCell"/>
</dbReference>